<dbReference type="eggNOG" id="COG4632">
    <property type="taxonomic scope" value="Bacteria"/>
</dbReference>
<evidence type="ECO:0000259" key="2">
    <source>
        <dbReference type="Pfam" id="PF18962"/>
    </source>
</evidence>
<dbReference type="GeneID" id="77848158"/>
<dbReference type="eggNOG" id="COG3291">
    <property type="taxonomic scope" value="Bacteria"/>
</dbReference>
<sequence length="820" mass="89773">MKKIFSFLLSGVLSLFIYASGITIGGKTYAVDTIVHSHDIGPGTKYAFYDIPAYPLKFHVMEVDLTNPYVDIETCLSGDKAVATETPSSMSARNNRPGHEVLGATNGDFYQYQDPIEIGIPRSGQYRRGECVTNPVGRASFVLTPDRVPYIDRVNFAGTVRSGDNSHRLHAVNMQRLEWETETAPNFMLLYTNAYGTETHATTGGTKVMLHAKEGELFFGANKNIVCVVDSVFANPGISPIPEQRAVLYGVGTAETFLKSLSAGDELTVFLGTDLASAPGLLTDFKEQMGGSDHIILKNGVPADVWDEEHPRTCMGISQDKTKVYLMVVDGRRAGYSAGATLSVLGDLFLAIGAYDAVNLDGGGSSAMVINQQIVNRPSDNKERAVGNGVLVISKAPIDDVTARLEFEPIHYILPSYCRFIPQVTAYNQYGLIVNPDFKDYTLSCSPEIGYIDESNAFVAYGNPGHGTITATYNGISVTKDVTIQETDFAMRLDSVILDGYEEYPIEISAIIDDKEFVLNPSTPQWEVADPEICGISNGVLSGLKNGVTTVTGKLDDFTGSLKVKVEIPQTHIQQADQFTSGWELTSISAITDVALTPHANGETNLEYTYKSGRQPYIQMAKTFSFYSIPDTFRITLNTGDTKCSKITMSMKGGLMPTSQIMEWPAVNPNEDFTYEVAMNDFLDDKEDLGNYPVQFQYLKFFLDASSQTAGQKYKIRIKNFDLVYDKVTLSVPNIALASALRVFPNPVKAGETDVYLQIEEPAEISVQVYDLNGKLLVSKDYGKCESGVIAIPISSLQPGNYLLNINKDGKSDVAKLIIK</sequence>
<dbReference type="PATRIC" id="fig|742726.3.peg.909"/>
<dbReference type="PANTHER" id="PTHR40446">
    <property type="entry name" value="N-ACETYLGLUCOSAMINE-1-PHOSPHODIESTER ALPHA-N-ACETYLGLUCOSAMINIDASE"/>
    <property type="match status" value="1"/>
</dbReference>
<dbReference type="InterPro" id="IPR018711">
    <property type="entry name" value="NAGPA"/>
</dbReference>
<gene>
    <name evidence="3" type="ORF">HMPREF9448_00847</name>
</gene>
<dbReference type="HOGENOM" id="CLU_018475_0_0_10"/>
<organism evidence="3 4">
    <name type="scientific">Barnesiella intestinihominis YIT 11860</name>
    <dbReference type="NCBI Taxonomy" id="742726"/>
    <lineage>
        <taxon>Bacteria</taxon>
        <taxon>Pseudomonadati</taxon>
        <taxon>Bacteroidota</taxon>
        <taxon>Bacteroidia</taxon>
        <taxon>Bacteroidales</taxon>
        <taxon>Barnesiellaceae</taxon>
        <taxon>Barnesiella</taxon>
    </lineage>
</organism>
<dbReference type="STRING" id="742726.HMPREF9448_00847"/>
<dbReference type="EMBL" id="ADLE01000007">
    <property type="protein sequence ID" value="EJZ65117.1"/>
    <property type="molecule type" value="Genomic_DNA"/>
</dbReference>
<dbReference type="PANTHER" id="PTHR40446:SF2">
    <property type="entry name" value="N-ACETYLGLUCOSAMINE-1-PHOSPHODIESTER ALPHA-N-ACETYLGLUCOSAMINIDASE"/>
    <property type="match status" value="1"/>
</dbReference>
<feature type="domain" description="Phosphodiester glycosidase" evidence="1">
    <location>
        <begin position="283"/>
        <end position="392"/>
    </location>
</feature>
<evidence type="ECO:0000313" key="4">
    <source>
        <dbReference type="Proteomes" id="UP000006044"/>
    </source>
</evidence>
<dbReference type="RefSeq" id="WP_008861341.1">
    <property type="nucleotide sequence ID" value="NZ_JH815203.1"/>
</dbReference>
<dbReference type="AlphaFoldDB" id="K0X0W8"/>
<evidence type="ECO:0000313" key="3">
    <source>
        <dbReference type="EMBL" id="EJZ65117.1"/>
    </source>
</evidence>
<dbReference type="NCBIfam" id="TIGR04183">
    <property type="entry name" value="Por_Secre_tail"/>
    <property type="match status" value="1"/>
</dbReference>
<feature type="domain" description="Secretion system C-terminal sorting" evidence="2">
    <location>
        <begin position="743"/>
        <end position="819"/>
    </location>
</feature>
<dbReference type="Proteomes" id="UP000006044">
    <property type="component" value="Unassembled WGS sequence"/>
</dbReference>
<reference evidence="3 4" key="1">
    <citation type="submission" date="2012-08" db="EMBL/GenBank/DDBJ databases">
        <title>The Genome Sequence of Barnesiella intestinihominis YIT 11860.</title>
        <authorList>
            <consortium name="The Broad Institute Genome Sequencing Platform"/>
            <person name="Earl A."/>
            <person name="Ward D."/>
            <person name="Feldgarden M."/>
            <person name="Gevers D."/>
            <person name="Morotomi M."/>
            <person name="Walker B."/>
            <person name="Young S.K."/>
            <person name="Zeng Q."/>
            <person name="Gargeya S."/>
            <person name="Fitzgerald M."/>
            <person name="Haas B."/>
            <person name="Abouelleil A."/>
            <person name="Alvarado L."/>
            <person name="Arachchi H.M."/>
            <person name="Berlin A.M."/>
            <person name="Chapman S.B."/>
            <person name="Goldberg J."/>
            <person name="Griggs A."/>
            <person name="Gujja S."/>
            <person name="Hansen M."/>
            <person name="Howarth C."/>
            <person name="Imamovic A."/>
            <person name="Larimer J."/>
            <person name="McCowen C."/>
            <person name="Montmayeur A."/>
            <person name="Murphy C."/>
            <person name="Neiman D."/>
            <person name="Pearson M."/>
            <person name="Priest M."/>
            <person name="Roberts A."/>
            <person name="Saif S."/>
            <person name="Shea T."/>
            <person name="Sisk P."/>
            <person name="Sykes S."/>
            <person name="Wortman J."/>
            <person name="Nusbaum C."/>
            <person name="Birren B."/>
        </authorList>
    </citation>
    <scope>NUCLEOTIDE SEQUENCE [LARGE SCALE GENOMIC DNA]</scope>
    <source>
        <strain evidence="3 4">YIT 11860</strain>
    </source>
</reference>
<protein>
    <submittedName>
        <fullName evidence="3">Por secretion system C-terminal sorting domain-containing protein</fullName>
    </submittedName>
</protein>
<name>K0X0W8_9BACT</name>
<proteinExistence type="predicted"/>
<dbReference type="Pfam" id="PF09992">
    <property type="entry name" value="NAGPA"/>
    <property type="match status" value="1"/>
</dbReference>
<keyword evidence="4" id="KW-1185">Reference proteome</keyword>
<accession>K0X0W8</accession>
<comment type="caution">
    <text evidence="3">The sequence shown here is derived from an EMBL/GenBank/DDBJ whole genome shotgun (WGS) entry which is preliminary data.</text>
</comment>
<dbReference type="Pfam" id="PF18962">
    <property type="entry name" value="Por_Secre_tail"/>
    <property type="match status" value="1"/>
</dbReference>
<evidence type="ECO:0000259" key="1">
    <source>
        <dbReference type="Pfam" id="PF09992"/>
    </source>
</evidence>
<dbReference type="OrthoDB" id="9791820at2"/>
<dbReference type="InterPro" id="IPR026444">
    <property type="entry name" value="Secre_tail"/>
</dbReference>